<reference evidence="6" key="1">
    <citation type="submission" date="2016-08" db="EMBL/GenBank/DDBJ databases">
        <title>Complete genome sequence of the organohalide-respiring Epsilonproteobacterium Sulfurospirillum halorespirans.</title>
        <authorList>
            <person name="Goris T."/>
            <person name="Zimmermann J."/>
            <person name="Schenz B."/>
            <person name="Lemos M."/>
            <person name="Hackermueller J."/>
            <person name="Diekert G."/>
        </authorList>
    </citation>
    <scope>NUCLEOTIDE SEQUENCE [LARGE SCALE GENOMIC DNA]</scope>
    <source>
        <strain>DSM 13726</strain>
        <strain evidence="6">PCE-M2</strain>
    </source>
</reference>
<comment type="similarity">
    <text evidence="1 4">Belongs to the MinE family.</text>
</comment>
<dbReference type="Proteomes" id="UP000094609">
    <property type="component" value="Chromosome"/>
</dbReference>
<keyword evidence="6" id="KW-1185">Reference proteome</keyword>
<evidence type="ECO:0000313" key="6">
    <source>
        <dbReference type="Proteomes" id="UP000094609"/>
    </source>
</evidence>
<proteinExistence type="inferred from homology"/>
<evidence type="ECO:0000256" key="4">
    <source>
        <dbReference type="HAMAP-Rule" id="MF_00262"/>
    </source>
</evidence>
<dbReference type="PATRIC" id="fig|1193502.14.peg.1143"/>
<organism evidence="5 6">
    <name type="scientific">Sulfurospirillum halorespirans DSM 13726</name>
    <dbReference type="NCBI Taxonomy" id="1193502"/>
    <lineage>
        <taxon>Bacteria</taxon>
        <taxon>Pseudomonadati</taxon>
        <taxon>Campylobacterota</taxon>
        <taxon>Epsilonproteobacteria</taxon>
        <taxon>Campylobacterales</taxon>
        <taxon>Sulfurospirillaceae</taxon>
        <taxon>Sulfurospirillum</taxon>
    </lineage>
</organism>
<dbReference type="SUPFAM" id="SSF55229">
    <property type="entry name" value="Cell division protein MinE topological specificity domain"/>
    <property type="match status" value="1"/>
</dbReference>
<dbReference type="STRING" id="1193502.SHALO_1127"/>
<keyword evidence="4 5" id="KW-0132">Cell division</keyword>
<dbReference type="GO" id="GO:0051301">
    <property type="term" value="P:cell division"/>
    <property type="evidence" value="ECO:0007669"/>
    <property type="project" value="UniProtKB-KW"/>
</dbReference>
<dbReference type="AlphaFoldDB" id="A0A1D7TIT8"/>
<keyword evidence="4" id="KW-0131">Cell cycle</keyword>
<dbReference type="EMBL" id="CP017111">
    <property type="protein sequence ID" value="AOO64907.1"/>
    <property type="molecule type" value="Genomic_DNA"/>
</dbReference>
<sequence>MSFFDTLFGRSKPTADVAKNRLKIMLAHERASCKLPYMDDLRNDLIAVIRKYTKVEDVKITSQTNQNIELLEVEVILGK</sequence>
<protein>
    <recommendedName>
        <fullName evidence="2 4">Cell division topological specificity factor</fullName>
    </recommendedName>
</protein>
<dbReference type="InterPro" id="IPR005527">
    <property type="entry name" value="MinE"/>
</dbReference>
<evidence type="ECO:0000256" key="1">
    <source>
        <dbReference type="ARBA" id="ARBA00008168"/>
    </source>
</evidence>
<dbReference type="NCBIfam" id="TIGR01215">
    <property type="entry name" value="minE"/>
    <property type="match status" value="1"/>
</dbReference>
<dbReference type="Pfam" id="PF03776">
    <property type="entry name" value="MinE"/>
    <property type="match status" value="1"/>
</dbReference>
<comment type="function">
    <text evidence="3 4">Prevents the cell division inhibition by proteins MinC and MinD at internal division sites while permitting inhibition at polar sites. This ensures cell division at the proper site by restricting the formation of a division septum at the midpoint of the long axis of the cell.</text>
</comment>
<accession>A0A1D7TIT8</accession>
<dbReference type="KEGG" id="shal:SHALO_1127"/>
<dbReference type="HAMAP" id="MF_00262">
    <property type="entry name" value="MinE"/>
    <property type="match status" value="1"/>
</dbReference>
<dbReference type="NCBIfam" id="NF001422">
    <property type="entry name" value="PRK00296.1"/>
    <property type="match status" value="1"/>
</dbReference>
<gene>
    <name evidence="4" type="primary">minE</name>
    <name evidence="5" type="ORF">SHALO_1127</name>
</gene>
<evidence type="ECO:0000313" key="5">
    <source>
        <dbReference type="EMBL" id="AOO64907.1"/>
    </source>
</evidence>
<dbReference type="GO" id="GO:0032955">
    <property type="term" value="P:regulation of division septum assembly"/>
    <property type="evidence" value="ECO:0007669"/>
    <property type="project" value="InterPro"/>
</dbReference>
<name>A0A1D7TIT8_9BACT</name>
<dbReference type="Gene3D" id="3.30.1070.10">
    <property type="entry name" value="Cell division topological specificity factor MinE"/>
    <property type="match status" value="1"/>
</dbReference>
<evidence type="ECO:0000256" key="2">
    <source>
        <dbReference type="ARBA" id="ARBA00020112"/>
    </source>
</evidence>
<dbReference type="InterPro" id="IPR036707">
    <property type="entry name" value="MinE_sf"/>
</dbReference>
<evidence type="ECO:0000256" key="3">
    <source>
        <dbReference type="ARBA" id="ARBA00025265"/>
    </source>
</evidence>
<dbReference type="RefSeq" id="WP_025344260.1">
    <property type="nucleotide sequence ID" value="NZ_CP017111.1"/>
</dbReference>